<dbReference type="EMBL" id="LKAM01000013">
    <property type="protein sequence ID" value="KUM46198.1"/>
    <property type="molecule type" value="Genomic_DNA"/>
</dbReference>
<reference evidence="1" key="1">
    <citation type="journal article" date="2015" name="Genome Biol. Evol.">
        <title>Organellar Genomes of White Spruce (Picea glauca): Assembly and Annotation.</title>
        <authorList>
            <person name="Jackman S.D."/>
            <person name="Warren R.L."/>
            <person name="Gibb E.A."/>
            <person name="Vandervalk B.P."/>
            <person name="Mohamadi H."/>
            <person name="Chu J."/>
            <person name="Raymond A."/>
            <person name="Pleasance S."/>
            <person name="Coope R."/>
            <person name="Wildung M.R."/>
            <person name="Ritland C.E."/>
            <person name="Bousquet J."/>
            <person name="Jones S.J."/>
            <person name="Bohlmann J."/>
            <person name="Birol I."/>
        </authorList>
    </citation>
    <scope>NUCLEOTIDE SEQUENCE [LARGE SCALE GENOMIC DNA]</scope>
    <source>
        <tissue evidence="1">Flushing bud</tissue>
    </source>
</reference>
<comment type="caution">
    <text evidence="1">The sequence shown here is derived from an EMBL/GenBank/DDBJ whole genome shotgun (WGS) entry which is preliminary data.</text>
</comment>
<protein>
    <submittedName>
        <fullName evidence="1">Uncharacterized protein</fullName>
    </submittedName>
</protein>
<name>A0A101LW13_PICGL</name>
<dbReference type="AlphaFoldDB" id="A0A101LW13"/>
<gene>
    <name evidence="1" type="ORF">ABT39_MTgene2004</name>
</gene>
<organism evidence="1">
    <name type="scientific">Picea glauca</name>
    <name type="common">White spruce</name>
    <name type="synonym">Pinus glauca</name>
    <dbReference type="NCBI Taxonomy" id="3330"/>
    <lineage>
        <taxon>Eukaryota</taxon>
        <taxon>Viridiplantae</taxon>
        <taxon>Streptophyta</taxon>
        <taxon>Embryophyta</taxon>
        <taxon>Tracheophyta</taxon>
        <taxon>Spermatophyta</taxon>
        <taxon>Pinopsida</taxon>
        <taxon>Pinidae</taxon>
        <taxon>Conifers I</taxon>
        <taxon>Pinales</taxon>
        <taxon>Pinaceae</taxon>
        <taxon>Picea</taxon>
    </lineage>
</organism>
<proteinExistence type="predicted"/>
<evidence type="ECO:0000313" key="1">
    <source>
        <dbReference type="EMBL" id="KUM46198.1"/>
    </source>
</evidence>
<keyword evidence="1" id="KW-0496">Mitochondrion</keyword>
<geneLocation type="mitochondrion" evidence="1"/>
<accession>A0A101LW13</accession>
<sequence>MCINHTSHLLLPAFLVVTGLKEKPKKTFGMTDLGLLHFFLDILVMQLDNGIFISKPKYALVPLIDSRWKIVGLFLLRFSRV</sequence>